<evidence type="ECO:0000313" key="2">
    <source>
        <dbReference type="EMBL" id="KAH8103010.1"/>
    </source>
</evidence>
<proteinExistence type="predicted"/>
<dbReference type="InterPro" id="IPR015943">
    <property type="entry name" value="WD40/YVTN_repeat-like_dom_sf"/>
</dbReference>
<evidence type="ECO:0000313" key="3">
    <source>
        <dbReference type="Proteomes" id="UP000813824"/>
    </source>
</evidence>
<feature type="signal peptide" evidence="1">
    <location>
        <begin position="1"/>
        <end position="19"/>
    </location>
</feature>
<gene>
    <name evidence="2" type="ORF">BXZ70DRAFT_766405</name>
</gene>
<keyword evidence="1" id="KW-0732">Signal</keyword>
<feature type="chain" id="PRO_5035466230" description="3-carboxymuconate cyclase" evidence="1">
    <location>
        <begin position="20"/>
        <end position="416"/>
    </location>
</feature>
<name>A0A8K0UTQ2_9AGAR</name>
<dbReference type="AlphaFoldDB" id="A0A8K0UTQ2"/>
<accession>A0A8K0UTQ2</accession>
<dbReference type="OrthoDB" id="10006285at2759"/>
<dbReference type="EMBL" id="JAEVFJ010000008">
    <property type="protein sequence ID" value="KAH8103010.1"/>
    <property type="molecule type" value="Genomic_DNA"/>
</dbReference>
<dbReference type="Gene3D" id="2.130.10.10">
    <property type="entry name" value="YVTN repeat-like/Quinoprotein amine dehydrogenase"/>
    <property type="match status" value="1"/>
</dbReference>
<dbReference type="Pfam" id="PF10282">
    <property type="entry name" value="Lactonase"/>
    <property type="match status" value="1"/>
</dbReference>
<comment type="caution">
    <text evidence="2">The sequence shown here is derived from an EMBL/GenBank/DDBJ whole genome shotgun (WGS) entry which is preliminary data.</text>
</comment>
<protein>
    <recommendedName>
        <fullName evidence="4">3-carboxymuconate cyclase</fullName>
    </recommendedName>
</protein>
<organism evidence="2 3">
    <name type="scientific">Cristinia sonorae</name>
    <dbReference type="NCBI Taxonomy" id="1940300"/>
    <lineage>
        <taxon>Eukaryota</taxon>
        <taxon>Fungi</taxon>
        <taxon>Dikarya</taxon>
        <taxon>Basidiomycota</taxon>
        <taxon>Agaricomycotina</taxon>
        <taxon>Agaricomycetes</taxon>
        <taxon>Agaricomycetidae</taxon>
        <taxon>Agaricales</taxon>
        <taxon>Pleurotineae</taxon>
        <taxon>Stephanosporaceae</taxon>
        <taxon>Cristinia</taxon>
    </lineage>
</organism>
<evidence type="ECO:0008006" key="4">
    <source>
        <dbReference type="Google" id="ProtNLM"/>
    </source>
</evidence>
<dbReference type="InterPro" id="IPR019405">
    <property type="entry name" value="Lactonase_7-beta_prop"/>
</dbReference>
<keyword evidence="3" id="KW-1185">Reference proteome</keyword>
<dbReference type="SUPFAM" id="SSF75011">
    <property type="entry name" value="3-carboxy-cis,cis-mucoante lactonizing enzyme"/>
    <property type="match status" value="1"/>
</dbReference>
<sequence length="416" mass="42712">MQFAPLLIHLLSAIALATAVPVTLHNSAHGQSNVKGAAYFLTNEPSGNMIMVASLTSDGHVAFKDAVSAGGRGAHATGAPGPDPLMSQGALHTSAAGQFLVAVNAGSNTLSMFSIDSKDPTKLKQVGTPVSSEGEFPISVAINKKATQVCVLNAGLVNGVNCYTVDKSLGLIRQADTLRSLNLKSDPGPMASAAHQIAFNDVNDKLVVTAVGAPGFLAVWNVTPNGTLSENFSTITPPSGGMNPFSLTAVPGTNALVSADTALGMDLWDLSSLSAANVGGNQTASGRSASLAFSGQAANCWSSFSSKTGNFYFIDAGASIITEVNLDKTSMKPSVVKQYLQTSESATIDSDIASLGGKDFLYVLAPNATSIDVLSLDAPGNAKKVGSFNFAAMAKQMKVKINPDNLQGLTTFVPKA</sequence>
<dbReference type="Proteomes" id="UP000813824">
    <property type="component" value="Unassembled WGS sequence"/>
</dbReference>
<evidence type="ECO:0000256" key="1">
    <source>
        <dbReference type="SAM" id="SignalP"/>
    </source>
</evidence>
<reference evidence="2" key="1">
    <citation type="journal article" date="2021" name="New Phytol.">
        <title>Evolutionary innovations through gain and loss of genes in the ectomycorrhizal Boletales.</title>
        <authorList>
            <person name="Wu G."/>
            <person name="Miyauchi S."/>
            <person name="Morin E."/>
            <person name="Kuo A."/>
            <person name="Drula E."/>
            <person name="Varga T."/>
            <person name="Kohler A."/>
            <person name="Feng B."/>
            <person name="Cao Y."/>
            <person name="Lipzen A."/>
            <person name="Daum C."/>
            <person name="Hundley H."/>
            <person name="Pangilinan J."/>
            <person name="Johnson J."/>
            <person name="Barry K."/>
            <person name="LaButti K."/>
            <person name="Ng V."/>
            <person name="Ahrendt S."/>
            <person name="Min B."/>
            <person name="Choi I.G."/>
            <person name="Park H."/>
            <person name="Plett J.M."/>
            <person name="Magnuson J."/>
            <person name="Spatafora J.W."/>
            <person name="Nagy L.G."/>
            <person name="Henrissat B."/>
            <person name="Grigoriev I.V."/>
            <person name="Yang Z.L."/>
            <person name="Xu J."/>
            <person name="Martin F.M."/>
        </authorList>
    </citation>
    <scope>NUCLEOTIDE SEQUENCE</scope>
    <source>
        <strain evidence="2">KKN 215</strain>
    </source>
</reference>